<evidence type="ECO:0000259" key="6">
    <source>
        <dbReference type="Pfam" id="PF10392"/>
    </source>
</evidence>
<dbReference type="InterPro" id="IPR048485">
    <property type="entry name" value="COG5_helical"/>
</dbReference>
<protein>
    <recommendedName>
        <fullName evidence="2">Conserved oligomeric Golgi complex subunit 5</fullName>
    </recommendedName>
</protein>
<dbReference type="GO" id="GO:0006891">
    <property type="term" value="P:intra-Golgi vesicle-mediated transport"/>
    <property type="evidence" value="ECO:0007669"/>
    <property type="project" value="InterPro"/>
</dbReference>
<sequence length="936" mass="105009">MDVGSNTGASKAHHHNGSAFKEVNLQSSSWLEQTLSQSKTHGLSYIDVEPFLQDDFDPQEYANSIIEAPNASQINRRKGNASAKTDSSDSSTTSRELAANWLPQSGRVEGDLSVALGRLNVAIDDVDRLVREEVTQNASTLLKHTTTLLDLRPTLNILTASLDTLDNHQAKLVAKISAPQQVLEEQTVRLAKMRTAQSTVKQSQRLVRLLRRLQSQMQELGISKDERKGGEAKGQLDRLGEEDGEDISNQQSTAIDDVIDADLDESAGRGLSRAAMTVAEILSMLYGSTSQDGKDHAIQAEENGEEKEDSKQSLLELDFVQECLPMIEEARERVTDMMEDMIVRGLRDLAPTLLSTSLQTAYNLGHLTDLVRDLLADLTDVVRDRVHAAFDMQSLAREIGSKEPQSQQSTSYRARRGGDYSTALHQRWTNAIWTRLETLIIGEMGAVCSKVYTLERVLSLKNDTSAGVNYLEKAMKVLGDKPSAMFWSTLGNAIEEEINQSQSQFMIQTLEQSYPRLLRIFQEFYAKVSVYTGTSYTHSHQSPETLVILRSLARFEDTFLSRCSSRFDTLLNTSFTVKQLPGPKEAATLAKLALNELDNARLDPLLLHAIGKIVCDWLARGARRIEDLVVQDASVQSLQSLHPSHSRNASLTGAAYQLQLGLQRIADQGPTEYKERVTDLQKQVRLMSENRLIEPILQTVLKEISDVMARMQYVDFSLSRDAVSGSGSAYMADLSDRMWFLREQLFVQYDVPTSEWLVKIAKHALYAFVANASLIRPLEEGGKLKLTSDMTELEFSISQLLASAHQVTKPLSMNDCGTEFHALRSFRHLLFTDVTKWDPVEELRAGLPPLAAAHHIIARSRSIALPNELHKWSRIEYLRWLQSHSQQEGMQLIKGSLEEWKAKRKEENNEEDEVFMKCVERILSFVGEQSKKTLEL</sequence>
<feature type="domain" description="Conserved oligomeric Golgi complex subunit 5 N-terminal" evidence="6">
    <location>
        <begin position="49"/>
        <end position="213"/>
    </location>
</feature>
<dbReference type="Proteomes" id="UP000245771">
    <property type="component" value="Unassembled WGS sequence"/>
</dbReference>
<dbReference type="PANTHER" id="PTHR13228">
    <property type="entry name" value="CONSERVED OLIGOMERIC GOLGI COMPLEX COMPONENT 5"/>
    <property type="match status" value="1"/>
</dbReference>
<dbReference type="EMBL" id="KZ819604">
    <property type="protein sequence ID" value="PWN33882.1"/>
    <property type="molecule type" value="Genomic_DNA"/>
</dbReference>
<dbReference type="OrthoDB" id="18786at2759"/>
<evidence type="ECO:0000256" key="2">
    <source>
        <dbReference type="ARBA" id="ARBA00020974"/>
    </source>
</evidence>
<accession>A0A316V8U7</accession>
<feature type="region of interest" description="Disordered" evidence="5">
    <location>
        <begin position="220"/>
        <end position="256"/>
    </location>
</feature>
<dbReference type="RefSeq" id="XP_025354184.1">
    <property type="nucleotide sequence ID" value="XM_025499154.1"/>
</dbReference>
<evidence type="ECO:0000313" key="8">
    <source>
        <dbReference type="EMBL" id="PWN33882.1"/>
    </source>
</evidence>
<gene>
    <name evidence="8" type="ORF">FA14DRAFT_161516</name>
</gene>
<feature type="region of interest" description="Disordered" evidence="5">
    <location>
        <begin position="67"/>
        <end position="96"/>
    </location>
</feature>
<dbReference type="GO" id="GO:0017119">
    <property type="term" value="C:Golgi transport complex"/>
    <property type="evidence" value="ECO:0007669"/>
    <property type="project" value="InterPro"/>
</dbReference>
<dbReference type="InterPro" id="IPR019465">
    <property type="entry name" value="Cog5"/>
</dbReference>
<feature type="compositionally biased region" description="Basic and acidic residues" evidence="5">
    <location>
        <begin position="222"/>
        <end position="241"/>
    </location>
</feature>
<proteinExistence type="predicted"/>
<feature type="domain" description="Conserved oligomeric Golgi complex subunit 5 helical" evidence="7">
    <location>
        <begin position="314"/>
        <end position="524"/>
    </location>
</feature>
<evidence type="ECO:0000256" key="5">
    <source>
        <dbReference type="SAM" id="MobiDB-lite"/>
    </source>
</evidence>
<reference evidence="8 9" key="1">
    <citation type="journal article" date="2018" name="Mol. Biol. Evol.">
        <title>Broad Genomic Sampling Reveals a Smut Pathogenic Ancestry of the Fungal Clade Ustilaginomycotina.</title>
        <authorList>
            <person name="Kijpornyongpan T."/>
            <person name="Mondo S.J."/>
            <person name="Barry K."/>
            <person name="Sandor L."/>
            <person name="Lee J."/>
            <person name="Lipzen A."/>
            <person name="Pangilinan J."/>
            <person name="LaButti K."/>
            <person name="Hainaut M."/>
            <person name="Henrissat B."/>
            <person name="Grigoriev I.V."/>
            <person name="Spatafora J.W."/>
            <person name="Aime M.C."/>
        </authorList>
    </citation>
    <scope>NUCLEOTIDE SEQUENCE [LARGE SCALE GENOMIC DNA]</scope>
    <source>
        <strain evidence="8 9">MCA 3882</strain>
    </source>
</reference>
<dbReference type="GeneID" id="37020935"/>
<dbReference type="Pfam" id="PF10392">
    <property type="entry name" value="COG5_N"/>
    <property type="match status" value="1"/>
</dbReference>
<evidence type="ECO:0000256" key="3">
    <source>
        <dbReference type="ARBA" id="ARBA00023034"/>
    </source>
</evidence>
<dbReference type="PANTHER" id="PTHR13228:SF3">
    <property type="entry name" value="CONSERVED OLIGOMERIC GOLGI COMPLEX SUBUNIT 5"/>
    <property type="match status" value="1"/>
</dbReference>
<organism evidence="8 9">
    <name type="scientific">Meira miltonrushii</name>
    <dbReference type="NCBI Taxonomy" id="1280837"/>
    <lineage>
        <taxon>Eukaryota</taxon>
        <taxon>Fungi</taxon>
        <taxon>Dikarya</taxon>
        <taxon>Basidiomycota</taxon>
        <taxon>Ustilaginomycotina</taxon>
        <taxon>Exobasidiomycetes</taxon>
        <taxon>Exobasidiales</taxon>
        <taxon>Brachybasidiaceae</taxon>
        <taxon>Meira</taxon>
    </lineage>
</organism>
<evidence type="ECO:0000313" key="9">
    <source>
        <dbReference type="Proteomes" id="UP000245771"/>
    </source>
</evidence>
<keyword evidence="9" id="KW-1185">Reference proteome</keyword>
<dbReference type="InParanoid" id="A0A316V8U7"/>
<evidence type="ECO:0000259" key="7">
    <source>
        <dbReference type="Pfam" id="PF20649"/>
    </source>
</evidence>
<comment type="subcellular location">
    <subcellularLocation>
        <location evidence="1">Golgi apparatus membrane</location>
        <topology evidence="1">Peripheral membrane protein</topology>
    </subcellularLocation>
</comment>
<dbReference type="AlphaFoldDB" id="A0A316V8U7"/>
<name>A0A316V8U7_9BASI</name>
<keyword evidence="4" id="KW-0472">Membrane</keyword>
<keyword evidence="3" id="KW-0333">Golgi apparatus</keyword>
<dbReference type="GO" id="GO:0000139">
    <property type="term" value="C:Golgi membrane"/>
    <property type="evidence" value="ECO:0007669"/>
    <property type="project" value="UniProtKB-SubCell"/>
</dbReference>
<dbReference type="Pfam" id="PF20649">
    <property type="entry name" value="COG5_C"/>
    <property type="match status" value="1"/>
</dbReference>
<dbReference type="InterPro" id="IPR049176">
    <property type="entry name" value="COG5_N"/>
</dbReference>
<evidence type="ECO:0000256" key="4">
    <source>
        <dbReference type="ARBA" id="ARBA00023136"/>
    </source>
</evidence>
<evidence type="ECO:0000256" key="1">
    <source>
        <dbReference type="ARBA" id="ARBA00004395"/>
    </source>
</evidence>
<dbReference type="STRING" id="1280837.A0A316V8U7"/>